<comment type="caution">
    <text evidence="23">The sequence shown here is derived from an EMBL/GenBank/DDBJ whole genome shotgun (WGS) entry which is preliminary data.</text>
</comment>
<evidence type="ECO:0000259" key="20">
    <source>
        <dbReference type="PROSITE" id="PS50011"/>
    </source>
</evidence>
<keyword evidence="7" id="KW-0808">Transferase</keyword>
<dbReference type="GO" id="GO:0004691">
    <property type="term" value="F:cAMP-dependent protein kinase activity"/>
    <property type="evidence" value="ECO:0007669"/>
    <property type="project" value="TreeGrafter"/>
</dbReference>
<keyword evidence="8" id="KW-0479">Metal-binding</keyword>
<evidence type="ECO:0000256" key="12">
    <source>
        <dbReference type="ARBA" id="ARBA00022842"/>
    </source>
</evidence>
<keyword evidence="9 18" id="KW-0547">Nucleotide-binding</keyword>
<evidence type="ECO:0000256" key="2">
    <source>
        <dbReference type="ARBA" id="ARBA00006352"/>
    </source>
</evidence>
<dbReference type="PRINTS" id="PR00103">
    <property type="entry name" value="CAMPKINASE"/>
</dbReference>
<accession>A0AAD7UJF0</accession>
<dbReference type="PROSITE" id="PS00107">
    <property type="entry name" value="PROTEIN_KINASE_ATP"/>
    <property type="match status" value="1"/>
</dbReference>
<feature type="binding site" evidence="18 19">
    <location>
        <position position="439"/>
    </location>
    <ligand>
        <name>ATP</name>
        <dbReference type="ChEBI" id="CHEBI:30616"/>
    </ligand>
</feature>
<feature type="domain" description="Cyclic nucleotide-binding" evidence="21">
    <location>
        <begin position="46"/>
        <end position="161"/>
    </location>
</feature>
<evidence type="ECO:0000256" key="5">
    <source>
        <dbReference type="ARBA" id="ARBA00022527"/>
    </source>
</evidence>
<dbReference type="PROSITE" id="PS51285">
    <property type="entry name" value="AGC_KINASE_CTER"/>
    <property type="match status" value="1"/>
</dbReference>
<dbReference type="InterPro" id="IPR018488">
    <property type="entry name" value="cNMP-bd_CS"/>
</dbReference>
<keyword evidence="6" id="KW-0140">cGMP</keyword>
<dbReference type="Pfam" id="PF00027">
    <property type="entry name" value="cNMP_binding"/>
    <property type="match status" value="3"/>
</dbReference>
<comment type="cofactor">
    <cofactor evidence="1">
        <name>Mg(2+)</name>
        <dbReference type="ChEBI" id="CHEBI:18420"/>
    </cofactor>
</comment>
<name>A0AAD7UJF0_9STRA</name>
<dbReference type="SUPFAM" id="SSF56112">
    <property type="entry name" value="Protein kinase-like (PK-like)"/>
    <property type="match status" value="1"/>
</dbReference>
<evidence type="ECO:0000256" key="17">
    <source>
        <dbReference type="PIRSR" id="PIRSR000559-1"/>
    </source>
</evidence>
<evidence type="ECO:0000256" key="4">
    <source>
        <dbReference type="ARBA" id="ARBA00022490"/>
    </source>
</evidence>
<dbReference type="GO" id="GO:0005524">
    <property type="term" value="F:ATP binding"/>
    <property type="evidence" value="ECO:0007669"/>
    <property type="project" value="UniProtKB-UniRule"/>
</dbReference>
<dbReference type="InterPro" id="IPR000595">
    <property type="entry name" value="cNMP-bd_dom"/>
</dbReference>
<organism evidence="23 24">
    <name type="scientific">Chrysophaeum taylorii</name>
    <dbReference type="NCBI Taxonomy" id="2483200"/>
    <lineage>
        <taxon>Eukaryota</taxon>
        <taxon>Sar</taxon>
        <taxon>Stramenopiles</taxon>
        <taxon>Ochrophyta</taxon>
        <taxon>Pelagophyceae</taxon>
        <taxon>Pelagomonadales</taxon>
        <taxon>Pelagomonadaceae</taxon>
        <taxon>Chrysophaeum</taxon>
    </lineage>
</organism>
<dbReference type="InterPro" id="IPR017441">
    <property type="entry name" value="Protein_kinase_ATP_BS"/>
</dbReference>
<evidence type="ECO:0000256" key="1">
    <source>
        <dbReference type="ARBA" id="ARBA00001946"/>
    </source>
</evidence>
<dbReference type="InterPro" id="IPR011009">
    <property type="entry name" value="Kinase-like_dom_sf"/>
</dbReference>
<evidence type="ECO:0000259" key="21">
    <source>
        <dbReference type="PROSITE" id="PS50042"/>
    </source>
</evidence>
<evidence type="ECO:0000256" key="6">
    <source>
        <dbReference type="ARBA" id="ARBA00022535"/>
    </source>
</evidence>
<gene>
    <name evidence="23" type="ORF">CTAYLR_009416</name>
</gene>
<evidence type="ECO:0000259" key="22">
    <source>
        <dbReference type="PROSITE" id="PS51285"/>
    </source>
</evidence>
<dbReference type="PROSITE" id="PS00889">
    <property type="entry name" value="CNMP_BINDING_2"/>
    <property type="match status" value="1"/>
</dbReference>
<dbReference type="Gene3D" id="1.10.510.10">
    <property type="entry name" value="Transferase(Phosphotransferase) domain 1"/>
    <property type="match status" value="1"/>
</dbReference>
<dbReference type="InterPro" id="IPR018490">
    <property type="entry name" value="cNMP-bd_dom_sf"/>
</dbReference>
<evidence type="ECO:0000256" key="15">
    <source>
        <dbReference type="ARBA" id="ARBA00047298"/>
    </source>
</evidence>
<dbReference type="GO" id="GO:0004692">
    <property type="term" value="F:cGMP-dependent protein kinase activity"/>
    <property type="evidence" value="ECO:0007669"/>
    <property type="project" value="UniProtKB-EC"/>
</dbReference>
<evidence type="ECO:0000256" key="8">
    <source>
        <dbReference type="ARBA" id="ARBA00022723"/>
    </source>
</evidence>
<dbReference type="PROSITE" id="PS00108">
    <property type="entry name" value="PROTEIN_KINASE_ST"/>
    <property type="match status" value="1"/>
</dbReference>
<keyword evidence="5" id="KW-0723">Serine/threonine-protein kinase</keyword>
<sequence>MVSRLLRRPIVNNPKTFEEGEEEPPALRVSETVKSVLMSALHSHYVFSGLSPSELLKMIVRMRRSSAVEGERIITQGEAGDRFYCLYSGSAFIEVDGHQVGEYRALESFGELALLYSAPRAATIVALEACVLYSVDMQTFHQMSMRAHKSAARATVSFLRHVPLLAGFEEGLLHRVSDALVRVEYEKDQIIMREGEAGEDFFLIEAGEVRCTTHARQALTLSRGDYFGEMALVLDEPRHATVTCATKLSCFKLNRHDFVRLFGPMQAVLEQQMRIRILKSVPLLRHLPSKTLEKLAEAMKIQLFRGGRSVIKEGEPGSRFYIINEGRAKVVRNLFDGLELVGEEELRILHPQDYFGERSLIADEPRNATVVALEPLECLVLDRQSFRAYLKASMSGKNNRKNTPHPEPRDLRRVAALGSGTFGRVSLVVTPERQVYALKQMQKKQILECHQERNIMNEKNLLAACSQHPMVLELVATYQDRDCVYMLLELVQGGELWSLIYEKKAETRELRRGGCGCFATRAASFYAACVAEALSYVHGRGIAYRDLKPENLMIDAKGYVKVIDFGFAKVVPWDDAKGRHHAKTYTVCGTPEYLSPELVQSRGHDRAVDLWAFGCLIFELLAGRTPFADSSQPEIYRKILSAKKILDSKSRLWPKGFASDAKDLVQKLAKTEPIYRLGADDAKDHPWFASLDFKALYKADLEAPYVPRIKDALDTSNFLPCEEDDDDDDDNNNNGKKVARYTGKQDVFAAWSRGGGGDFRPPAC</sequence>
<keyword evidence="12" id="KW-0460">Magnesium</keyword>
<dbReference type="Pfam" id="PF00069">
    <property type="entry name" value="Pkinase"/>
    <property type="match status" value="1"/>
</dbReference>
<dbReference type="Proteomes" id="UP001230188">
    <property type="component" value="Unassembled WGS sequence"/>
</dbReference>
<evidence type="ECO:0000256" key="11">
    <source>
        <dbReference type="ARBA" id="ARBA00022840"/>
    </source>
</evidence>
<dbReference type="PROSITE" id="PS00888">
    <property type="entry name" value="CNMP_BINDING_1"/>
    <property type="match status" value="1"/>
</dbReference>
<evidence type="ECO:0000256" key="7">
    <source>
        <dbReference type="ARBA" id="ARBA00022679"/>
    </source>
</evidence>
<dbReference type="Gene3D" id="3.30.200.20">
    <property type="entry name" value="Phosphorylase Kinase, domain 1"/>
    <property type="match status" value="1"/>
</dbReference>
<proteinExistence type="inferred from homology"/>
<evidence type="ECO:0000256" key="13">
    <source>
        <dbReference type="ARBA" id="ARBA00022992"/>
    </source>
</evidence>
<evidence type="ECO:0000256" key="9">
    <source>
        <dbReference type="ARBA" id="ARBA00022741"/>
    </source>
</evidence>
<dbReference type="PANTHER" id="PTHR24353">
    <property type="entry name" value="CYCLIC NUCLEOTIDE-DEPENDENT PROTEIN KINASE"/>
    <property type="match status" value="1"/>
</dbReference>
<dbReference type="CDD" id="cd00038">
    <property type="entry name" value="CAP_ED"/>
    <property type="match status" value="3"/>
</dbReference>
<dbReference type="GO" id="GO:0030553">
    <property type="term" value="F:cGMP binding"/>
    <property type="evidence" value="ECO:0007669"/>
    <property type="project" value="UniProtKB-KW"/>
</dbReference>
<evidence type="ECO:0000256" key="19">
    <source>
        <dbReference type="PROSITE-ProRule" id="PRU10141"/>
    </source>
</evidence>
<keyword evidence="10" id="KW-0418">Kinase</keyword>
<evidence type="ECO:0000313" key="24">
    <source>
        <dbReference type="Proteomes" id="UP001230188"/>
    </source>
</evidence>
<comment type="catalytic activity">
    <reaction evidence="15">
        <text>L-threonyl-[protein] + ATP = O-phospho-L-threonyl-[protein] + ADP + H(+)</text>
        <dbReference type="Rhea" id="RHEA:46608"/>
        <dbReference type="Rhea" id="RHEA-COMP:11060"/>
        <dbReference type="Rhea" id="RHEA-COMP:11605"/>
        <dbReference type="ChEBI" id="CHEBI:15378"/>
        <dbReference type="ChEBI" id="CHEBI:30013"/>
        <dbReference type="ChEBI" id="CHEBI:30616"/>
        <dbReference type="ChEBI" id="CHEBI:61977"/>
        <dbReference type="ChEBI" id="CHEBI:456216"/>
        <dbReference type="EC" id="2.7.11.12"/>
    </reaction>
</comment>
<feature type="active site" description="Proton acceptor" evidence="17">
    <location>
        <position position="546"/>
    </location>
</feature>
<dbReference type="SMART" id="SM00220">
    <property type="entry name" value="S_TKc"/>
    <property type="match status" value="1"/>
</dbReference>
<reference evidence="23" key="1">
    <citation type="submission" date="2023-01" db="EMBL/GenBank/DDBJ databases">
        <title>Metagenome sequencing of chrysophaentin producing Chrysophaeum taylorii.</title>
        <authorList>
            <person name="Davison J."/>
            <person name="Bewley C."/>
        </authorList>
    </citation>
    <scope>NUCLEOTIDE SEQUENCE</scope>
    <source>
        <strain evidence="23">NIES-1699</strain>
    </source>
</reference>
<dbReference type="PROSITE" id="PS50042">
    <property type="entry name" value="CNMP_BINDING_3"/>
    <property type="match status" value="3"/>
</dbReference>
<evidence type="ECO:0000256" key="18">
    <source>
        <dbReference type="PIRSR" id="PIRSR000559-2"/>
    </source>
</evidence>
<dbReference type="PROSITE" id="PS50011">
    <property type="entry name" value="PROTEIN_KINASE_DOM"/>
    <property type="match status" value="1"/>
</dbReference>
<comment type="catalytic activity">
    <reaction evidence="16">
        <text>L-seryl-[protein] + ATP = O-phospho-L-seryl-[protein] + ADP + H(+)</text>
        <dbReference type="Rhea" id="RHEA:17989"/>
        <dbReference type="Rhea" id="RHEA-COMP:9863"/>
        <dbReference type="Rhea" id="RHEA-COMP:11604"/>
        <dbReference type="ChEBI" id="CHEBI:15378"/>
        <dbReference type="ChEBI" id="CHEBI:29999"/>
        <dbReference type="ChEBI" id="CHEBI:30616"/>
        <dbReference type="ChEBI" id="CHEBI:83421"/>
        <dbReference type="ChEBI" id="CHEBI:456216"/>
        <dbReference type="EC" id="2.7.11.12"/>
    </reaction>
</comment>
<feature type="domain" description="AGC-kinase C-terminal" evidence="22">
    <location>
        <begin position="689"/>
        <end position="763"/>
    </location>
</feature>
<protein>
    <recommendedName>
        <fullName evidence="14">cGMP-dependent protein kinase</fullName>
        <ecNumber evidence="3">2.7.11.12</ecNumber>
    </recommendedName>
</protein>
<dbReference type="InterPro" id="IPR000961">
    <property type="entry name" value="AGC-kinase_C"/>
</dbReference>
<evidence type="ECO:0000256" key="14">
    <source>
        <dbReference type="ARBA" id="ARBA00024113"/>
    </source>
</evidence>
<dbReference type="GO" id="GO:0046872">
    <property type="term" value="F:metal ion binding"/>
    <property type="evidence" value="ECO:0007669"/>
    <property type="project" value="UniProtKB-KW"/>
</dbReference>
<keyword evidence="11 18" id="KW-0067">ATP-binding</keyword>
<dbReference type="GO" id="GO:0005952">
    <property type="term" value="C:cAMP-dependent protein kinase complex"/>
    <property type="evidence" value="ECO:0007669"/>
    <property type="project" value="TreeGrafter"/>
</dbReference>
<dbReference type="SMART" id="SM00100">
    <property type="entry name" value="cNMP"/>
    <property type="match status" value="3"/>
</dbReference>
<comment type="similarity">
    <text evidence="2">Belongs to the protein kinase superfamily. AGC Ser/Thr protein kinase family. cGMP subfamily.</text>
</comment>
<dbReference type="AlphaFoldDB" id="A0AAD7UJF0"/>
<dbReference type="InterPro" id="IPR008271">
    <property type="entry name" value="Ser/Thr_kinase_AS"/>
</dbReference>
<dbReference type="InterPro" id="IPR002374">
    <property type="entry name" value="cGMP_dep_kinase"/>
</dbReference>
<keyword evidence="4" id="KW-0963">Cytoplasm</keyword>
<feature type="binding site" evidence="18">
    <location>
        <begin position="417"/>
        <end position="425"/>
    </location>
    <ligand>
        <name>ATP</name>
        <dbReference type="ChEBI" id="CHEBI:30616"/>
    </ligand>
</feature>
<feature type="domain" description="Cyclic nucleotide-binding" evidence="21">
    <location>
        <begin position="164"/>
        <end position="264"/>
    </location>
</feature>
<dbReference type="EC" id="2.7.11.12" evidence="3"/>
<dbReference type="EMBL" id="JAQMWT010000173">
    <property type="protein sequence ID" value="KAJ8608326.1"/>
    <property type="molecule type" value="Genomic_DNA"/>
</dbReference>
<feature type="domain" description="Cyclic nucleotide-binding" evidence="21">
    <location>
        <begin position="283"/>
        <end position="390"/>
    </location>
</feature>
<dbReference type="PIRSF" id="PIRSF000559">
    <property type="entry name" value="cGMP-dep_kinase"/>
    <property type="match status" value="1"/>
</dbReference>
<evidence type="ECO:0000313" key="23">
    <source>
        <dbReference type="EMBL" id="KAJ8608326.1"/>
    </source>
</evidence>
<dbReference type="InterPro" id="IPR014710">
    <property type="entry name" value="RmlC-like_jellyroll"/>
</dbReference>
<evidence type="ECO:0000256" key="3">
    <source>
        <dbReference type="ARBA" id="ARBA00012428"/>
    </source>
</evidence>
<feature type="domain" description="Protein kinase" evidence="20">
    <location>
        <begin position="411"/>
        <end position="688"/>
    </location>
</feature>
<dbReference type="Gene3D" id="2.60.120.10">
    <property type="entry name" value="Jelly Rolls"/>
    <property type="match status" value="3"/>
</dbReference>
<keyword evidence="24" id="KW-1185">Reference proteome</keyword>
<evidence type="ECO:0000256" key="16">
    <source>
        <dbReference type="ARBA" id="ARBA00047462"/>
    </source>
</evidence>
<evidence type="ECO:0000256" key="10">
    <source>
        <dbReference type="ARBA" id="ARBA00022777"/>
    </source>
</evidence>
<dbReference type="PANTHER" id="PTHR24353:SF37">
    <property type="entry name" value="CAMP-DEPENDENT PROTEIN KINASE CATALYTIC SUBUNIT PRKX"/>
    <property type="match status" value="1"/>
</dbReference>
<dbReference type="InterPro" id="IPR000719">
    <property type="entry name" value="Prot_kinase_dom"/>
</dbReference>
<keyword evidence="13" id="KW-0142">cGMP-binding</keyword>
<dbReference type="SUPFAM" id="SSF51206">
    <property type="entry name" value="cAMP-binding domain-like"/>
    <property type="match status" value="3"/>
</dbReference>
<dbReference type="SMART" id="SM00133">
    <property type="entry name" value="S_TK_X"/>
    <property type="match status" value="1"/>
</dbReference>